<dbReference type="SMART" id="SM00365">
    <property type="entry name" value="LRR_SD22"/>
    <property type="match status" value="3"/>
</dbReference>
<evidence type="ECO:0000256" key="3">
    <source>
        <dbReference type="ARBA" id="ARBA00022737"/>
    </source>
</evidence>
<keyword evidence="4" id="KW-1133">Transmembrane helix</keyword>
<organism evidence="7 8">
    <name type="scientific">Anguilla anguilla</name>
    <name type="common">European freshwater eel</name>
    <name type="synonym">Muraena anguilla</name>
    <dbReference type="NCBI Taxonomy" id="7936"/>
    <lineage>
        <taxon>Eukaryota</taxon>
        <taxon>Metazoa</taxon>
        <taxon>Chordata</taxon>
        <taxon>Craniata</taxon>
        <taxon>Vertebrata</taxon>
        <taxon>Euteleostomi</taxon>
        <taxon>Actinopterygii</taxon>
        <taxon>Neopterygii</taxon>
        <taxon>Teleostei</taxon>
        <taxon>Anguilliformes</taxon>
        <taxon>Anguillidae</taxon>
        <taxon>Anguilla</taxon>
    </lineage>
</organism>
<gene>
    <name evidence="7" type="ORF">ANANG_G00043060</name>
</gene>
<keyword evidence="1" id="KW-0433">Leucine-rich repeat</keyword>
<dbReference type="PROSITE" id="PS51450">
    <property type="entry name" value="LRR"/>
    <property type="match status" value="3"/>
</dbReference>
<keyword evidence="2 5" id="KW-0732">Signal</keyword>
<dbReference type="EMBL" id="JAFIRN010000002">
    <property type="protein sequence ID" value="KAG5854920.1"/>
    <property type="molecule type" value="Genomic_DNA"/>
</dbReference>
<protein>
    <recommendedName>
        <fullName evidence="6">LRRNT domain-containing protein</fullName>
    </recommendedName>
</protein>
<dbReference type="InterPro" id="IPR050541">
    <property type="entry name" value="LRR_TM_domain-containing"/>
</dbReference>
<dbReference type="PRINTS" id="PR00019">
    <property type="entry name" value="LEURICHRPT"/>
</dbReference>
<evidence type="ECO:0000256" key="1">
    <source>
        <dbReference type="ARBA" id="ARBA00022614"/>
    </source>
</evidence>
<evidence type="ECO:0000256" key="2">
    <source>
        <dbReference type="ARBA" id="ARBA00022729"/>
    </source>
</evidence>
<dbReference type="InterPro" id="IPR032675">
    <property type="entry name" value="LRR_dom_sf"/>
</dbReference>
<feature type="transmembrane region" description="Helical" evidence="4">
    <location>
        <begin position="307"/>
        <end position="327"/>
    </location>
</feature>
<dbReference type="InterPro" id="IPR001611">
    <property type="entry name" value="Leu-rich_rpt"/>
</dbReference>
<evidence type="ECO:0000256" key="4">
    <source>
        <dbReference type="SAM" id="Phobius"/>
    </source>
</evidence>
<evidence type="ECO:0000313" key="7">
    <source>
        <dbReference type="EMBL" id="KAG5854920.1"/>
    </source>
</evidence>
<keyword evidence="3" id="KW-0677">Repeat</keyword>
<feature type="chain" id="PRO_5039215964" description="LRRNT domain-containing protein" evidence="5">
    <location>
        <begin position="18"/>
        <end position="334"/>
    </location>
</feature>
<comment type="caution">
    <text evidence="7">The sequence shown here is derived from an EMBL/GenBank/DDBJ whole genome shotgun (WGS) entry which is preliminary data.</text>
</comment>
<keyword evidence="4" id="KW-0812">Transmembrane</keyword>
<dbReference type="PANTHER" id="PTHR24369:SF211">
    <property type="entry name" value="LEUCINE-RICH REPEAT-CONTAINING PROTEIN 15-LIKE"/>
    <property type="match status" value="1"/>
</dbReference>
<keyword evidence="4" id="KW-0472">Membrane</keyword>
<feature type="domain" description="LRRNT" evidence="6">
    <location>
        <begin position="20"/>
        <end position="53"/>
    </location>
</feature>
<dbReference type="Proteomes" id="UP001044222">
    <property type="component" value="Unassembled WGS sequence"/>
</dbReference>
<proteinExistence type="predicted"/>
<dbReference type="AlphaFoldDB" id="A0A9D3MX30"/>
<dbReference type="PANTHER" id="PTHR24369">
    <property type="entry name" value="ANTIGEN BSP, PUTATIVE-RELATED"/>
    <property type="match status" value="1"/>
</dbReference>
<dbReference type="SMART" id="SM00369">
    <property type="entry name" value="LRR_TYP"/>
    <property type="match status" value="7"/>
</dbReference>
<name>A0A9D3MX30_ANGAN</name>
<evidence type="ECO:0000259" key="6">
    <source>
        <dbReference type="SMART" id="SM00013"/>
    </source>
</evidence>
<sequence length="334" mass="37156">MLAVLSALPLAVALLGASKPCPRNCQCYDSDLVDCRARGLAHVPHSLPHGTWLLDLGLNSLTELRSHSFSGLWSLRVLVLSDSGIQLLQPQALFFLSFLEKLDLSHNKLPALPSDFSHSLSSLRELHLDHNQLQHLGSSSLERLENLEKLDLSHNRIQSIELGALRGLSRLRHLYLQANQLAALQEGTLTRLQGLEVLLLGQNHISKIETEALAPLHSLSLLGLERNRLEHLKFKSLLNLRAPSTHLQLSANPWTCDCDLHRVFSKVLRVRRLHVDDYENITCRAPLQLAGAHLAWVDGQLCMAETATVLVITVTVLVTVIAAIVMAERNRKKN</sequence>
<accession>A0A9D3MX30</accession>
<dbReference type="InterPro" id="IPR003591">
    <property type="entry name" value="Leu-rich_rpt_typical-subtyp"/>
</dbReference>
<dbReference type="Gene3D" id="3.80.10.10">
    <property type="entry name" value="Ribonuclease Inhibitor"/>
    <property type="match status" value="2"/>
</dbReference>
<dbReference type="GO" id="GO:0005886">
    <property type="term" value="C:plasma membrane"/>
    <property type="evidence" value="ECO:0007669"/>
    <property type="project" value="TreeGrafter"/>
</dbReference>
<reference evidence="7" key="1">
    <citation type="submission" date="2021-01" db="EMBL/GenBank/DDBJ databases">
        <title>A chromosome-scale assembly of European eel, Anguilla anguilla.</title>
        <authorList>
            <person name="Henkel C."/>
            <person name="Jong-Raadsen S.A."/>
            <person name="Dufour S."/>
            <person name="Weltzien F.-A."/>
            <person name="Palstra A.P."/>
            <person name="Pelster B."/>
            <person name="Spaink H.P."/>
            <person name="Van Den Thillart G.E."/>
            <person name="Jansen H."/>
            <person name="Zahm M."/>
            <person name="Klopp C."/>
            <person name="Cedric C."/>
            <person name="Louis A."/>
            <person name="Berthelot C."/>
            <person name="Parey E."/>
            <person name="Roest Crollius H."/>
            <person name="Montfort J."/>
            <person name="Robinson-Rechavi M."/>
            <person name="Bucao C."/>
            <person name="Bouchez O."/>
            <person name="Gislard M."/>
            <person name="Lluch J."/>
            <person name="Milhes M."/>
            <person name="Lampietro C."/>
            <person name="Lopez Roques C."/>
            <person name="Donnadieu C."/>
            <person name="Braasch I."/>
            <person name="Desvignes T."/>
            <person name="Postlethwait J."/>
            <person name="Bobe J."/>
            <person name="Guiguen Y."/>
            <person name="Dirks R."/>
        </authorList>
    </citation>
    <scope>NUCLEOTIDE SEQUENCE</scope>
    <source>
        <strain evidence="7">Tag_6206</strain>
        <tissue evidence="7">Liver</tissue>
    </source>
</reference>
<dbReference type="SMART" id="SM00013">
    <property type="entry name" value="LRRNT"/>
    <property type="match status" value="1"/>
</dbReference>
<dbReference type="InterPro" id="IPR000372">
    <property type="entry name" value="LRRNT"/>
</dbReference>
<dbReference type="SUPFAM" id="SSF52058">
    <property type="entry name" value="L domain-like"/>
    <property type="match status" value="1"/>
</dbReference>
<keyword evidence="8" id="KW-1185">Reference proteome</keyword>
<feature type="signal peptide" evidence="5">
    <location>
        <begin position="1"/>
        <end position="17"/>
    </location>
</feature>
<evidence type="ECO:0000256" key="5">
    <source>
        <dbReference type="SAM" id="SignalP"/>
    </source>
</evidence>
<dbReference type="Pfam" id="PF13855">
    <property type="entry name" value="LRR_8"/>
    <property type="match status" value="2"/>
</dbReference>
<evidence type="ECO:0000313" key="8">
    <source>
        <dbReference type="Proteomes" id="UP001044222"/>
    </source>
</evidence>